<evidence type="ECO:0000256" key="7">
    <source>
        <dbReference type="ARBA" id="ARBA00023134"/>
    </source>
</evidence>
<keyword evidence="5 9" id="KW-0493">Microtubule</keyword>
<dbReference type="SUPFAM" id="SSF52490">
    <property type="entry name" value="Tubulin nucleotide-binding domain-like"/>
    <property type="match status" value="1"/>
</dbReference>
<dbReference type="InterPro" id="IPR008280">
    <property type="entry name" value="Tub_FtsZ_C"/>
</dbReference>
<dbReference type="GO" id="GO:0031122">
    <property type="term" value="P:cytoplasmic microtubule organization"/>
    <property type="evidence" value="ECO:0007669"/>
    <property type="project" value="InterPro"/>
</dbReference>
<evidence type="ECO:0000313" key="12">
    <source>
        <dbReference type="EMBL" id="KAJ7035530.1"/>
    </source>
</evidence>
<keyword evidence="8" id="KW-0206">Cytoskeleton</keyword>
<feature type="domain" description="Tubulin/FtsZ 2-layer sandwich" evidence="11">
    <location>
        <begin position="192"/>
        <end position="336"/>
    </location>
</feature>
<dbReference type="InterPro" id="IPR003008">
    <property type="entry name" value="Tubulin_FtsZ_GTPase"/>
</dbReference>
<dbReference type="InterPro" id="IPR018316">
    <property type="entry name" value="Tubulin/FtsZ_2-layer-sand-dom"/>
</dbReference>
<dbReference type="Gene3D" id="3.40.50.1440">
    <property type="entry name" value="Tubulin/FtsZ, GTPase domain"/>
    <property type="match status" value="1"/>
</dbReference>
<dbReference type="InterPro" id="IPR037103">
    <property type="entry name" value="Tubulin/FtsZ-like_C"/>
</dbReference>
<sequence>MAGNGILQDFDTKGNDKKSAFFYQADDDRYVPRAILVDLEPRVINTTVSANPRLYNPENIFISKDGRGAGNNWAWGHACGEAVYEDIMEMVDREVEGSDSLEAFMMLHSIAGGTGSGLGSFLLERLNDRFPKKLLQTYSVFPDSLNGSVVVQPYNSLLTLKRLLNDADSVTSQLASTVIAASTQTIRFPGAMYSDLISITTSLVITPRCHFLTTAYTPFTGPDVEEAKATRRTTVLDVVRRLLRPANRMVSSQATPTSAYISNLCIVQGDINPNEIHQARLRIREREMAAFIPWGPTSLQITPTCRSPYVQGGPRVSGVMLANHTGIDQYDRLRKRNAFLEQYKQYDNVLEEFDNARATCDDLQAEYKACEVLIIFRMDLGVDDG</sequence>
<dbReference type="InterPro" id="IPR002454">
    <property type="entry name" value="Gamma_tubulin"/>
</dbReference>
<gene>
    <name evidence="12" type="ORF">C8F04DRAFT_1258741</name>
</gene>
<comment type="similarity">
    <text evidence="2 9">Belongs to the tubulin family.</text>
</comment>
<accession>A0AAD6SZ58</accession>
<dbReference type="EMBL" id="JARJCM010000049">
    <property type="protein sequence ID" value="KAJ7035530.1"/>
    <property type="molecule type" value="Genomic_DNA"/>
</dbReference>
<dbReference type="Proteomes" id="UP001218188">
    <property type="component" value="Unassembled WGS sequence"/>
</dbReference>
<comment type="caution">
    <text evidence="12">The sequence shown here is derived from an EMBL/GenBank/DDBJ whole genome shotgun (WGS) entry which is preliminary data.</text>
</comment>
<protein>
    <recommendedName>
        <fullName evidence="3 9">Tubulin gamma chain</fullName>
    </recommendedName>
</protein>
<evidence type="ECO:0000256" key="9">
    <source>
        <dbReference type="RuleBase" id="RU000352"/>
    </source>
</evidence>
<dbReference type="SMART" id="SM00864">
    <property type="entry name" value="Tubulin"/>
    <property type="match status" value="1"/>
</dbReference>
<dbReference type="PRINTS" id="PR01164">
    <property type="entry name" value="GAMMATUBULIN"/>
</dbReference>
<evidence type="ECO:0000256" key="1">
    <source>
        <dbReference type="ARBA" id="ARBA00004267"/>
    </source>
</evidence>
<dbReference type="PROSITE" id="PS00227">
    <property type="entry name" value="TUBULIN"/>
    <property type="match status" value="1"/>
</dbReference>
<dbReference type="Gene3D" id="1.10.287.600">
    <property type="entry name" value="Helix hairpin bin"/>
    <property type="match status" value="1"/>
</dbReference>
<dbReference type="GO" id="GO:0005874">
    <property type="term" value="C:microtubule"/>
    <property type="evidence" value="ECO:0007669"/>
    <property type="project" value="UniProtKB-KW"/>
</dbReference>
<keyword evidence="7 9" id="KW-0342">GTP-binding</keyword>
<keyword evidence="13" id="KW-1185">Reference proteome</keyword>
<dbReference type="InterPro" id="IPR023123">
    <property type="entry name" value="Tubulin_C"/>
</dbReference>
<dbReference type="InterPro" id="IPR017975">
    <property type="entry name" value="Tubulin_CS"/>
</dbReference>
<dbReference type="SUPFAM" id="SSF55307">
    <property type="entry name" value="Tubulin C-terminal domain-like"/>
    <property type="match status" value="1"/>
</dbReference>
<organism evidence="12 13">
    <name type="scientific">Mycena alexandri</name>
    <dbReference type="NCBI Taxonomy" id="1745969"/>
    <lineage>
        <taxon>Eukaryota</taxon>
        <taxon>Fungi</taxon>
        <taxon>Dikarya</taxon>
        <taxon>Basidiomycota</taxon>
        <taxon>Agaricomycotina</taxon>
        <taxon>Agaricomycetes</taxon>
        <taxon>Agaricomycetidae</taxon>
        <taxon>Agaricales</taxon>
        <taxon>Marasmiineae</taxon>
        <taxon>Mycenaceae</taxon>
        <taxon>Mycena</taxon>
    </lineage>
</organism>
<dbReference type="Gene3D" id="3.30.1330.20">
    <property type="entry name" value="Tubulin/FtsZ, C-terminal domain"/>
    <property type="match status" value="1"/>
</dbReference>
<feature type="domain" description="Tubulin/FtsZ GTPase" evidence="10">
    <location>
        <begin position="18"/>
        <end position="190"/>
    </location>
</feature>
<dbReference type="GO" id="GO:0005525">
    <property type="term" value="F:GTP binding"/>
    <property type="evidence" value="ECO:0007669"/>
    <property type="project" value="UniProtKB-UniRule"/>
</dbReference>
<comment type="subcellular location">
    <subcellularLocation>
        <location evidence="1">Cytoplasm</location>
        <location evidence="1">Cytoskeleton</location>
        <location evidence="1">Microtubule organizing center</location>
    </subcellularLocation>
</comment>
<dbReference type="AlphaFoldDB" id="A0AAD6SZ58"/>
<evidence type="ECO:0000256" key="5">
    <source>
        <dbReference type="ARBA" id="ARBA00022701"/>
    </source>
</evidence>
<name>A0AAD6SZ58_9AGAR</name>
<reference evidence="12" key="1">
    <citation type="submission" date="2023-03" db="EMBL/GenBank/DDBJ databases">
        <title>Massive genome expansion in bonnet fungi (Mycena s.s.) driven by repeated elements and novel gene families across ecological guilds.</title>
        <authorList>
            <consortium name="Lawrence Berkeley National Laboratory"/>
            <person name="Harder C.B."/>
            <person name="Miyauchi S."/>
            <person name="Viragh M."/>
            <person name="Kuo A."/>
            <person name="Thoen E."/>
            <person name="Andreopoulos B."/>
            <person name="Lu D."/>
            <person name="Skrede I."/>
            <person name="Drula E."/>
            <person name="Henrissat B."/>
            <person name="Morin E."/>
            <person name="Kohler A."/>
            <person name="Barry K."/>
            <person name="LaButti K."/>
            <person name="Morin E."/>
            <person name="Salamov A."/>
            <person name="Lipzen A."/>
            <person name="Mereny Z."/>
            <person name="Hegedus B."/>
            <person name="Baldrian P."/>
            <person name="Stursova M."/>
            <person name="Weitz H."/>
            <person name="Taylor A."/>
            <person name="Grigoriev I.V."/>
            <person name="Nagy L.G."/>
            <person name="Martin F."/>
            <person name="Kauserud H."/>
        </authorList>
    </citation>
    <scope>NUCLEOTIDE SEQUENCE</scope>
    <source>
        <strain evidence="12">CBHHK200</strain>
    </source>
</reference>
<comment type="function">
    <text evidence="9">Tubulin is the major constituent of microtubules, protein filaments consisting of alpha- and beta-tubulin heterodimers. Gamma-tubulin is a key component of the gamma-tubulin ring complex (gTuRC) which mediates microtubule nucleation. The gTuRC regulates the minus-end nucleation of alpha-beta tubulin heterodimers that grow into microtubule protafilaments, a critical step in centrosome duplication and spindle formation.</text>
</comment>
<proteinExistence type="inferred from homology"/>
<dbReference type="CDD" id="cd02188">
    <property type="entry name" value="gamma_tubulin"/>
    <property type="match status" value="1"/>
</dbReference>
<evidence type="ECO:0000256" key="4">
    <source>
        <dbReference type="ARBA" id="ARBA00022490"/>
    </source>
</evidence>
<evidence type="ECO:0000256" key="3">
    <source>
        <dbReference type="ARBA" id="ARBA00018848"/>
    </source>
</evidence>
<dbReference type="GO" id="GO:0000930">
    <property type="term" value="C:gamma-tubulin complex"/>
    <property type="evidence" value="ECO:0007669"/>
    <property type="project" value="InterPro"/>
</dbReference>
<evidence type="ECO:0000256" key="6">
    <source>
        <dbReference type="ARBA" id="ARBA00022741"/>
    </source>
</evidence>
<dbReference type="PRINTS" id="PR01161">
    <property type="entry name" value="TUBULIN"/>
</dbReference>
<keyword evidence="4" id="KW-0963">Cytoplasm</keyword>
<keyword evidence="6 9" id="KW-0547">Nucleotide-binding</keyword>
<evidence type="ECO:0000256" key="8">
    <source>
        <dbReference type="ARBA" id="ARBA00023212"/>
    </source>
</evidence>
<dbReference type="Pfam" id="PF00091">
    <property type="entry name" value="Tubulin"/>
    <property type="match status" value="1"/>
</dbReference>
<dbReference type="InterPro" id="IPR000217">
    <property type="entry name" value="Tubulin"/>
</dbReference>
<evidence type="ECO:0000259" key="10">
    <source>
        <dbReference type="SMART" id="SM00864"/>
    </source>
</evidence>
<evidence type="ECO:0000259" key="11">
    <source>
        <dbReference type="SMART" id="SM00865"/>
    </source>
</evidence>
<evidence type="ECO:0000313" key="13">
    <source>
        <dbReference type="Proteomes" id="UP001218188"/>
    </source>
</evidence>
<dbReference type="PANTHER" id="PTHR11588">
    <property type="entry name" value="TUBULIN"/>
    <property type="match status" value="1"/>
</dbReference>
<dbReference type="SMART" id="SM00865">
    <property type="entry name" value="Tubulin_C"/>
    <property type="match status" value="1"/>
</dbReference>
<dbReference type="Pfam" id="PF03953">
    <property type="entry name" value="Tubulin_C"/>
    <property type="match status" value="1"/>
</dbReference>
<evidence type="ECO:0000256" key="2">
    <source>
        <dbReference type="ARBA" id="ARBA00009636"/>
    </source>
</evidence>
<dbReference type="GO" id="GO:0007020">
    <property type="term" value="P:microtubule nucleation"/>
    <property type="evidence" value="ECO:0007669"/>
    <property type="project" value="InterPro"/>
</dbReference>
<dbReference type="InterPro" id="IPR036525">
    <property type="entry name" value="Tubulin/FtsZ_GTPase_sf"/>
</dbReference>